<accession>A0A8K0VS55</accession>
<evidence type="ECO:0000313" key="3">
    <source>
        <dbReference type="Proteomes" id="UP000813461"/>
    </source>
</evidence>
<dbReference type="InterPro" id="IPR043129">
    <property type="entry name" value="ATPase_NBD"/>
</dbReference>
<dbReference type="AlphaFoldDB" id="A0A8K0VS55"/>
<dbReference type="SUPFAM" id="SSF53067">
    <property type="entry name" value="Actin-like ATPase domain"/>
    <property type="match status" value="1"/>
</dbReference>
<dbReference type="OrthoDB" id="10625758at2759"/>
<organism evidence="2 3">
    <name type="scientific">Paraphoma chrysanthemicola</name>
    <dbReference type="NCBI Taxonomy" id="798071"/>
    <lineage>
        <taxon>Eukaryota</taxon>
        <taxon>Fungi</taxon>
        <taxon>Dikarya</taxon>
        <taxon>Ascomycota</taxon>
        <taxon>Pezizomycotina</taxon>
        <taxon>Dothideomycetes</taxon>
        <taxon>Pleosporomycetidae</taxon>
        <taxon>Pleosporales</taxon>
        <taxon>Pleosporineae</taxon>
        <taxon>Phaeosphaeriaceae</taxon>
        <taxon>Paraphoma</taxon>
    </lineage>
</organism>
<evidence type="ECO:0000256" key="1">
    <source>
        <dbReference type="SAM" id="MobiDB-lite"/>
    </source>
</evidence>
<name>A0A8K0VS55_9PLEO</name>
<reference evidence="2" key="1">
    <citation type="journal article" date="2021" name="Nat. Commun.">
        <title>Genetic determinants of endophytism in the Arabidopsis root mycobiome.</title>
        <authorList>
            <person name="Mesny F."/>
            <person name="Miyauchi S."/>
            <person name="Thiergart T."/>
            <person name="Pickel B."/>
            <person name="Atanasova L."/>
            <person name="Karlsson M."/>
            <person name="Huettel B."/>
            <person name="Barry K.W."/>
            <person name="Haridas S."/>
            <person name="Chen C."/>
            <person name="Bauer D."/>
            <person name="Andreopoulos W."/>
            <person name="Pangilinan J."/>
            <person name="LaButti K."/>
            <person name="Riley R."/>
            <person name="Lipzen A."/>
            <person name="Clum A."/>
            <person name="Drula E."/>
            <person name="Henrissat B."/>
            <person name="Kohler A."/>
            <person name="Grigoriev I.V."/>
            <person name="Martin F.M."/>
            <person name="Hacquard S."/>
        </authorList>
    </citation>
    <scope>NUCLEOTIDE SEQUENCE</scope>
    <source>
        <strain evidence="2">MPI-SDFR-AT-0120</strain>
    </source>
</reference>
<feature type="compositionally biased region" description="Gly residues" evidence="1">
    <location>
        <begin position="964"/>
        <end position="974"/>
    </location>
</feature>
<sequence length="989" mass="107834">MMSSEAQRKRKSSHSPPQGQKRAKQSGTDPLLKETIDDELFGALSIDRNLRSKRRPWHKFSNDVNGRFVWVNWEGEGLKVAYKLGYRGKHVLVIACNPENTSSFVNEVEFMSEVKTPYAIRQNTISGSVTVPSWDEIHQTRDHVGNERFYRKYPLPQQQQCGNRSCPDTALTPNAAYVVCRNSPCRQAYHAACLSQGPLTFRRGRIESMNDRLLKCPACGVQFTSPVERPVTDGVLTVSLDIGTARSKAVATTSNSKRTQLLDSIGMPRPLVVTKGEHEIFFRPQINAKDTTIEPLKQLICSQKDPTPPWTATEILRRYFAKVVSVLRNQIPDSGTIRSIVLAVAVPAGITYEEKSVVLNAALGSCPESIAGIPVVPVMLNEAKMAYLAGGRTAHSSPESWRALACDIGGFSMDIVLLSVNPAHGSLDVQTKRSGSAYIGDGWLKSYIVDYIMHGATDGPLPEHFRLEVRSSVDHFFDSRYEKEHPVPEYVAAGSGNTHIQYGHVLEWREKEQIEKAEKCIKKLLDGVEGIDEVLITGGGTWDKNLLNAINKAFEPFLTPGVLPQVAPRPSLEQSTVLDGIEKHMTAQSCRQNKFSVFIDSFNNRDTNELIILQRRDEATENPVLPAARSLNTIFYEIEVGTDRNSSHNLRISVNDIPLSVNDRSYQVASVPNTGGLRLLDTITLDINDPIEKPKMLNLEVVEIHLHEGHGTAIVSALLLRPRTNDDTDWTSWGIHESMSVDEIGRMALRTDSRFHEIARMAKKVFPLDFESLDPAAEGSKVSRNASDPERVGPGESGGVLGRASDTTGDLAVAGPSTLGDVGWPVLGDGSNVAIAGSSTSGGVDEHRPDNGMGYERTVFEDWSGQDRVVFNAAGDLERVGPGGSGGVVGDEFDNASAIGSAEPSTFDSVDGYLFDDGGDSARPGPSPFGGKDGHRFDDGDDLKRVGPGEFGDTDGHWLDDGGDSGIPGLGEISGEGRIVSNDASDLRV</sequence>
<comment type="caution">
    <text evidence="2">The sequence shown here is derived from an EMBL/GenBank/DDBJ whole genome shotgun (WGS) entry which is preliminary data.</text>
</comment>
<keyword evidence="3" id="KW-1185">Reference proteome</keyword>
<dbReference type="EMBL" id="JAGMVJ010000026">
    <property type="protein sequence ID" value="KAH7070878.1"/>
    <property type="molecule type" value="Genomic_DNA"/>
</dbReference>
<dbReference type="Gene3D" id="3.90.640.10">
    <property type="entry name" value="Actin, Chain A, domain 4"/>
    <property type="match status" value="1"/>
</dbReference>
<protein>
    <submittedName>
        <fullName evidence="2">Uncharacterized protein</fullName>
    </submittedName>
</protein>
<feature type="compositionally biased region" description="Basic and acidic residues" evidence="1">
    <location>
        <begin position="932"/>
        <end position="947"/>
    </location>
</feature>
<gene>
    <name evidence="2" type="ORF">FB567DRAFT_612923</name>
</gene>
<feature type="region of interest" description="Disordered" evidence="1">
    <location>
        <begin position="777"/>
        <end position="812"/>
    </location>
</feature>
<dbReference type="Proteomes" id="UP000813461">
    <property type="component" value="Unassembled WGS sequence"/>
</dbReference>
<feature type="region of interest" description="Disordered" evidence="1">
    <location>
        <begin position="1"/>
        <end position="29"/>
    </location>
</feature>
<feature type="region of interest" description="Disordered" evidence="1">
    <location>
        <begin position="919"/>
        <end position="989"/>
    </location>
</feature>
<evidence type="ECO:0000313" key="2">
    <source>
        <dbReference type="EMBL" id="KAH7070878.1"/>
    </source>
</evidence>
<dbReference type="Gene3D" id="3.30.420.40">
    <property type="match status" value="2"/>
</dbReference>
<proteinExistence type="predicted"/>